<name>A0A7G9QVX0_9GAMM</name>
<evidence type="ECO:0000313" key="3">
    <source>
        <dbReference type="Proteomes" id="UP000515977"/>
    </source>
</evidence>
<dbReference type="RefSeq" id="WP_187571240.1">
    <property type="nucleotide sequence ID" value="NZ_CP060711.1"/>
</dbReference>
<feature type="signal peptide" evidence="1">
    <location>
        <begin position="1"/>
        <end position="19"/>
    </location>
</feature>
<keyword evidence="3" id="KW-1185">Reference proteome</keyword>
<evidence type="ECO:0000313" key="2">
    <source>
        <dbReference type="EMBL" id="QNN47495.1"/>
    </source>
</evidence>
<reference evidence="2 3" key="1">
    <citation type="submission" date="2020-08" db="EMBL/GenBank/DDBJ databases">
        <title>Genome sequence of Thermomonas brevis KACC 16975T.</title>
        <authorList>
            <person name="Hyun D.-W."/>
            <person name="Bae J.-W."/>
        </authorList>
    </citation>
    <scope>NUCLEOTIDE SEQUENCE [LARGE SCALE GENOMIC DNA]</scope>
    <source>
        <strain evidence="2 3">KACC 16975</strain>
    </source>
</reference>
<organism evidence="2 3">
    <name type="scientific">Thermomonas brevis</name>
    <dbReference type="NCBI Taxonomy" id="215691"/>
    <lineage>
        <taxon>Bacteria</taxon>
        <taxon>Pseudomonadati</taxon>
        <taxon>Pseudomonadota</taxon>
        <taxon>Gammaproteobacteria</taxon>
        <taxon>Lysobacterales</taxon>
        <taxon>Lysobacteraceae</taxon>
        <taxon>Thermomonas</taxon>
    </lineage>
</organism>
<dbReference type="AlphaFoldDB" id="A0A7G9QVX0"/>
<evidence type="ECO:0000256" key="1">
    <source>
        <dbReference type="SAM" id="SignalP"/>
    </source>
</evidence>
<dbReference type="KEGG" id="tbv:H9L17_04980"/>
<sequence>MNKIALFALLLSASTASQAGSVEDLSAVLNGRIGSSSEDRRHDVNQDIGITKIRIGCKGDTLESNVQITGVSGKLEGDTAVMSVTYSGSYTRQGWDIPCQKISSNLGGVENRNVSGTYQFRVTGKAFQKPTITWGSGSGFGEVADAGHDSNVFAVRAVQNAIASAF</sequence>
<accession>A0A7G9QVX0</accession>
<protein>
    <submittedName>
        <fullName evidence="2">Uncharacterized protein</fullName>
    </submittedName>
</protein>
<gene>
    <name evidence="2" type="ORF">H9L17_04980</name>
</gene>
<dbReference type="EMBL" id="CP060711">
    <property type="protein sequence ID" value="QNN47495.1"/>
    <property type="molecule type" value="Genomic_DNA"/>
</dbReference>
<proteinExistence type="predicted"/>
<keyword evidence="1" id="KW-0732">Signal</keyword>
<dbReference type="Proteomes" id="UP000515977">
    <property type="component" value="Chromosome"/>
</dbReference>
<feature type="chain" id="PRO_5028827228" evidence="1">
    <location>
        <begin position="20"/>
        <end position="166"/>
    </location>
</feature>